<dbReference type="Gene3D" id="3.40.50.2300">
    <property type="match status" value="1"/>
</dbReference>
<evidence type="ECO:0000313" key="13">
    <source>
        <dbReference type="Proteomes" id="UP000094067"/>
    </source>
</evidence>
<dbReference type="Gene3D" id="1.10.10.10">
    <property type="entry name" value="Winged helix-like DNA-binding domain superfamily/Winged helix DNA-binding domain"/>
    <property type="match status" value="1"/>
</dbReference>
<dbReference type="AlphaFoldDB" id="A0A1E3A0P2"/>
<evidence type="ECO:0000256" key="7">
    <source>
        <dbReference type="ARBA" id="ARBA00024867"/>
    </source>
</evidence>
<sequence length="234" mass="26938">MFEYLRKRITMKLLLVEDDKELNRTLTYQLEKEGFAVDSCLDGEEACYYMEEGLYDLILLDRMLPKLDGIGVLTEMRKKGDMTPVIMLTALGALTDKITGLDCGADDYLVKPFDFEELAARIRSIGRRPRRMEATEKLTFADISYEPVEARLTGPEDTCSLSRREGALMETFLRNIGQSLSRPILLYRVWGPDTDVEEGNLDNYIYFLRRRLKAVGSRVQLKTVRSIGYRMEDC</sequence>
<dbReference type="InterPro" id="IPR016032">
    <property type="entry name" value="Sig_transdc_resp-reg_C-effctor"/>
</dbReference>
<proteinExistence type="predicted"/>
<dbReference type="SUPFAM" id="SSF46894">
    <property type="entry name" value="C-terminal effector domain of the bipartite response regulators"/>
    <property type="match status" value="1"/>
</dbReference>
<evidence type="ECO:0000256" key="3">
    <source>
        <dbReference type="ARBA" id="ARBA00023012"/>
    </source>
</evidence>
<keyword evidence="4" id="KW-0805">Transcription regulation</keyword>
<dbReference type="PROSITE" id="PS51755">
    <property type="entry name" value="OMPR_PHOB"/>
    <property type="match status" value="1"/>
</dbReference>
<feature type="DNA-binding region" description="OmpR/PhoB-type" evidence="9">
    <location>
        <begin position="135"/>
        <end position="233"/>
    </location>
</feature>
<dbReference type="Pfam" id="PF00072">
    <property type="entry name" value="Response_reg"/>
    <property type="match status" value="1"/>
</dbReference>
<reference evidence="12 13" key="1">
    <citation type="submission" date="2016-07" db="EMBL/GenBank/DDBJ databases">
        <title>Characterization of isolates of Eisenbergiella tayi derived from blood cultures, using whole genome sequencing.</title>
        <authorList>
            <person name="Burdz T."/>
            <person name="Wiebe D."/>
            <person name="Huynh C."/>
            <person name="Bernard K."/>
        </authorList>
    </citation>
    <scope>NUCLEOTIDE SEQUENCE [LARGE SCALE GENOMIC DNA]</scope>
    <source>
        <strain evidence="12 13">NML 110608</strain>
    </source>
</reference>
<evidence type="ECO:0000256" key="5">
    <source>
        <dbReference type="ARBA" id="ARBA00023125"/>
    </source>
</evidence>
<dbReference type="Proteomes" id="UP000094067">
    <property type="component" value="Unassembled WGS sequence"/>
</dbReference>
<feature type="domain" description="Response regulatory" evidence="10">
    <location>
        <begin position="12"/>
        <end position="126"/>
    </location>
</feature>
<dbReference type="GO" id="GO:0000156">
    <property type="term" value="F:phosphorelay response regulator activity"/>
    <property type="evidence" value="ECO:0007669"/>
    <property type="project" value="TreeGrafter"/>
</dbReference>
<dbReference type="InterPro" id="IPR039420">
    <property type="entry name" value="WalR-like"/>
</dbReference>
<evidence type="ECO:0000256" key="9">
    <source>
        <dbReference type="PROSITE-ProRule" id="PRU01091"/>
    </source>
</evidence>
<comment type="caution">
    <text evidence="12">The sequence shown here is derived from an EMBL/GenBank/DDBJ whole genome shotgun (WGS) entry which is preliminary data.</text>
</comment>
<dbReference type="FunFam" id="3.40.50.2300:FF:000002">
    <property type="entry name" value="DNA-binding response regulator PhoP"/>
    <property type="match status" value="1"/>
</dbReference>
<dbReference type="GO" id="GO:0000976">
    <property type="term" value="F:transcription cis-regulatory region binding"/>
    <property type="evidence" value="ECO:0007669"/>
    <property type="project" value="TreeGrafter"/>
</dbReference>
<dbReference type="InterPro" id="IPR001789">
    <property type="entry name" value="Sig_transdc_resp-reg_receiver"/>
</dbReference>
<keyword evidence="3" id="KW-0902">Two-component regulatory system</keyword>
<dbReference type="GO" id="GO:0006355">
    <property type="term" value="P:regulation of DNA-templated transcription"/>
    <property type="evidence" value="ECO:0007669"/>
    <property type="project" value="InterPro"/>
</dbReference>
<evidence type="ECO:0000259" key="11">
    <source>
        <dbReference type="PROSITE" id="PS51755"/>
    </source>
</evidence>
<keyword evidence="5 9" id="KW-0238">DNA-binding</keyword>
<dbReference type="Pfam" id="PF00486">
    <property type="entry name" value="Trans_reg_C"/>
    <property type="match status" value="1"/>
</dbReference>
<feature type="modified residue" description="4-aspartylphosphate" evidence="8">
    <location>
        <position position="61"/>
    </location>
</feature>
<evidence type="ECO:0000256" key="1">
    <source>
        <dbReference type="ARBA" id="ARBA00018672"/>
    </source>
</evidence>
<dbReference type="PANTHER" id="PTHR48111:SF22">
    <property type="entry name" value="REGULATOR OF RPOS"/>
    <property type="match status" value="1"/>
</dbReference>
<protein>
    <recommendedName>
        <fullName evidence="1">Stage 0 sporulation protein A homolog</fullName>
    </recommendedName>
</protein>
<dbReference type="GO" id="GO:0032993">
    <property type="term" value="C:protein-DNA complex"/>
    <property type="evidence" value="ECO:0007669"/>
    <property type="project" value="TreeGrafter"/>
</dbReference>
<evidence type="ECO:0000256" key="4">
    <source>
        <dbReference type="ARBA" id="ARBA00023015"/>
    </source>
</evidence>
<dbReference type="SMART" id="SM00862">
    <property type="entry name" value="Trans_reg_C"/>
    <property type="match status" value="1"/>
</dbReference>
<dbReference type="PANTHER" id="PTHR48111">
    <property type="entry name" value="REGULATOR OF RPOS"/>
    <property type="match status" value="1"/>
</dbReference>
<dbReference type="GO" id="GO:0005829">
    <property type="term" value="C:cytosol"/>
    <property type="evidence" value="ECO:0007669"/>
    <property type="project" value="TreeGrafter"/>
</dbReference>
<evidence type="ECO:0000256" key="6">
    <source>
        <dbReference type="ARBA" id="ARBA00023163"/>
    </source>
</evidence>
<organism evidence="12 13">
    <name type="scientific">Eisenbergiella tayi</name>
    <dbReference type="NCBI Taxonomy" id="1432052"/>
    <lineage>
        <taxon>Bacteria</taxon>
        <taxon>Bacillati</taxon>
        <taxon>Bacillota</taxon>
        <taxon>Clostridia</taxon>
        <taxon>Lachnospirales</taxon>
        <taxon>Lachnospiraceae</taxon>
        <taxon>Eisenbergiella</taxon>
    </lineage>
</organism>
<dbReference type="EMBL" id="MCGH01000005">
    <property type="protein sequence ID" value="ODM01981.1"/>
    <property type="molecule type" value="Genomic_DNA"/>
</dbReference>
<evidence type="ECO:0000313" key="12">
    <source>
        <dbReference type="EMBL" id="ODM01981.1"/>
    </source>
</evidence>
<dbReference type="PROSITE" id="PS50110">
    <property type="entry name" value="RESPONSE_REGULATORY"/>
    <property type="match status" value="1"/>
</dbReference>
<dbReference type="Gene3D" id="6.10.250.690">
    <property type="match status" value="1"/>
</dbReference>
<dbReference type="PATRIC" id="fig|1432052.4.peg.6619"/>
<dbReference type="SUPFAM" id="SSF52172">
    <property type="entry name" value="CheY-like"/>
    <property type="match status" value="1"/>
</dbReference>
<dbReference type="SMART" id="SM00448">
    <property type="entry name" value="REC"/>
    <property type="match status" value="1"/>
</dbReference>
<dbReference type="InterPro" id="IPR036388">
    <property type="entry name" value="WH-like_DNA-bd_sf"/>
</dbReference>
<dbReference type="CDD" id="cd00383">
    <property type="entry name" value="trans_reg_C"/>
    <property type="match status" value="1"/>
</dbReference>
<feature type="domain" description="OmpR/PhoB-type" evidence="11">
    <location>
        <begin position="135"/>
        <end position="233"/>
    </location>
</feature>
<evidence type="ECO:0000256" key="8">
    <source>
        <dbReference type="PROSITE-ProRule" id="PRU00169"/>
    </source>
</evidence>
<gene>
    <name evidence="12" type="primary">tcrA</name>
    <name evidence="12" type="ORF">BEI61_05980</name>
</gene>
<dbReference type="InterPro" id="IPR011006">
    <property type="entry name" value="CheY-like_superfamily"/>
</dbReference>
<name>A0A1E3A0P2_9FIRM</name>
<dbReference type="InterPro" id="IPR001867">
    <property type="entry name" value="OmpR/PhoB-type_DNA-bd"/>
</dbReference>
<comment type="function">
    <text evidence="7">May play the central regulatory role in sporulation. It may be an element of the effector pathway responsible for the activation of sporulation genes in response to nutritional stress. Spo0A may act in concert with spo0H (a sigma factor) to control the expression of some genes that are critical to the sporulation process.</text>
</comment>
<evidence type="ECO:0000259" key="10">
    <source>
        <dbReference type="PROSITE" id="PS50110"/>
    </source>
</evidence>
<evidence type="ECO:0000256" key="2">
    <source>
        <dbReference type="ARBA" id="ARBA00022553"/>
    </source>
</evidence>
<keyword evidence="2 8" id="KW-0597">Phosphoprotein</keyword>
<accession>A0A1E3A0P2</accession>
<keyword evidence="6" id="KW-0804">Transcription</keyword>